<evidence type="ECO:0000313" key="2">
    <source>
        <dbReference type="EMBL" id="GAA2516333.1"/>
    </source>
</evidence>
<comment type="caution">
    <text evidence="2">The sequence shown here is derived from an EMBL/GenBank/DDBJ whole genome shotgun (WGS) entry which is preliminary data.</text>
</comment>
<evidence type="ECO:0000313" key="3">
    <source>
        <dbReference type="Proteomes" id="UP001499942"/>
    </source>
</evidence>
<feature type="region of interest" description="Disordered" evidence="1">
    <location>
        <begin position="1"/>
        <end position="57"/>
    </location>
</feature>
<proteinExistence type="predicted"/>
<organism evidence="2 3">
    <name type="scientific">Streptomyces gobitricini</name>
    <dbReference type="NCBI Taxonomy" id="68211"/>
    <lineage>
        <taxon>Bacteria</taxon>
        <taxon>Bacillati</taxon>
        <taxon>Actinomycetota</taxon>
        <taxon>Actinomycetes</taxon>
        <taxon>Kitasatosporales</taxon>
        <taxon>Streptomycetaceae</taxon>
        <taxon>Streptomyces</taxon>
    </lineage>
</organism>
<protein>
    <submittedName>
        <fullName evidence="2">Uncharacterized protein</fullName>
    </submittedName>
</protein>
<sequence>MIYGHHRTKGAPVVGALPSQEEGPFGHRPAPGEDDDTETDIEEPIAAVPSPSNGGGR</sequence>
<feature type="compositionally biased region" description="Acidic residues" evidence="1">
    <location>
        <begin position="32"/>
        <end position="43"/>
    </location>
</feature>
<name>A0ABN3N872_9ACTN</name>
<dbReference type="Proteomes" id="UP001499942">
    <property type="component" value="Unassembled WGS sequence"/>
</dbReference>
<gene>
    <name evidence="2" type="ORF">GCM10010393_56660</name>
</gene>
<dbReference type="RefSeq" id="WP_344366481.1">
    <property type="nucleotide sequence ID" value="NZ_BAAASR010000045.1"/>
</dbReference>
<reference evidence="2 3" key="1">
    <citation type="journal article" date="2019" name="Int. J. Syst. Evol. Microbiol.">
        <title>The Global Catalogue of Microorganisms (GCM) 10K type strain sequencing project: providing services to taxonomists for standard genome sequencing and annotation.</title>
        <authorList>
            <consortium name="The Broad Institute Genomics Platform"/>
            <consortium name="The Broad Institute Genome Sequencing Center for Infectious Disease"/>
            <person name="Wu L."/>
            <person name="Ma J."/>
        </authorList>
    </citation>
    <scope>NUCLEOTIDE SEQUENCE [LARGE SCALE GENOMIC DNA]</scope>
    <source>
        <strain evidence="2 3">JCM 5062</strain>
    </source>
</reference>
<dbReference type="EMBL" id="BAAASR010000045">
    <property type="protein sequence ID" value="GAA2516333.1"/>
    <property type="molecule type" value="Genomic_DNA"/>
</dbReference>
<accession>A0ABN3N872</accession>
<evidence type="ECO:0000256" key="1">
    <source>
        <dbReference type="SAM" id="MobiDB-lite"/>
    </source>
</evidence>
<keyword evidence="3" id="KW-1185">Reference proteome</keyword>